<protein>
    <submittedName>
        <fullName evidence="3">LapA family protein</fullName>
    </submittedName>
</protein>
<keyword evidence="2" id="KW-0812">Transmembrane</keyword>
<dbReference type="RefSeq" id="WP_160614169.1">
    <property type="nucleotide sequence ID" value="NZ_JAUFQM010000001.1"/>
</dbReference>
<evidence type="ECO:0000313" key="3">
    <source>
        <dbReference type="EMBL" id="MXO83859.1"/>
    </source>
</evidence>
<accession>A0A844ZDK1</accession>
<feature type="transmembrane region" description="Helical" evidence="2">
    <location>
        <begin position="7"/>
        <end position="25"/>
    </location>
</feature>
<keyword evidence="2" id="KW-0472">Membrane</keyword>
<comment type="caution">
    <text evidence="3">The sequence shown here is derived from an EMBL/GenBank/DDBJ whole genome shotgun (WGS) entry which is preliminary data.</text>
</comment>
<feature type="region of interest" description="Disordered" evidence="1">
    <location>
        <begin position="85"/>
        <end position="124"/>
    </location>
</feature>
<gene>
    <name evidence="3" type="ORF">GRI35_10835</name>
</gene>
<dbReference type="Proteomes" id="UP000460290">
    <property type="component" value="Unassembled WGS sequence"/>
</dbReference>
<name>A0A844ZDK1_9SPHN</name>
<dbReference type="EMBL" id="WTYZ01000001">
    <property type="protein sequence ID" value="MXO83859.1"/>
    <property type="molecule type" value="Genomic_DNA"/>
</dbReference>
<keyword evidence="4" id="KW-1185">Reference proteome</keyword>
<feature type="compositionally biased region" description="Low complexity" evidence="1">
    <location>
        <begin position="85"/>
        <end position="98"/>
    </location>
</feature>
<dbReference type="OrthoDB" id="7595841at2"/>
<keyword evidence="2" id="KW-1133">Transmembrane helix</keyword>
<dbReference type="AlphaFoldDB" id="A0A844ZDK1"/>
<evidence type="ECO:0000256" key="1">
    <source>
        <dbReference type="SAM" id="MobiDB-lite"/>
    </source>
</evidence>
<evidence type="ECO:0000256" key="2">
    <source>
        <dbReference type="SAM" id="Phobius"/>
    </source>
</evidence>
<proteinExistence type="predicted"/>
<feature type="transmembrane region" description="Helical" evidence="2">
    <location>
        <begin position="45"/>
        <end position="65"/>
    </location>
</feature>
<organism evidence="3 4">
    <name type="scientific">Pontixanthobacter aestiaquae</name>
    <dbReference type="NCBI Taxonomy" id="1509367"/>
    <lineage>
        <taxon>Bacteria</taxon>
        <taxon>Pseudomonadati</taxon>
        <taxon>Pseudomonadota</taxon>
        <taxon>Alphaproteobacteria</taxon>
        <taxon>Sphingomonadales</taxon>
        <taxon>Erythrobacteraceae</taxon>
        <taxon>Pontixanthobacter</taxon>
    </lineage>
</organism>
<evidence type="ECO:0000313" key="4">
    <source>
        <dbReference type="Proteomes" id="UP000460290"/>
    </source>
</evidence>
<reference evidence="3 4" key="1">
    <citation type="submission" date="2019-12" db="EMBL/GenBank/DDBJ databases">
        <title>Genomic-based taxomic classification of the family Erythrobacteraceae.</title>
        <authorList>
            <person name="Xu L."/>
        </authorList>
    </citation>
    <scope>NUCLEOTIDE SEQUENCE [LARGE SCALE GENOMIC DNA]</scope>
    <source>
        <strain evidence="3 4">KCTC 42006</strain>
    </source>
</reference>
<sequence>MRIVRTILWIILAVVVTIFVYVNWGESHNVIIWPREGGKSILFDWPVGFIAIVFFLAGFLPMWLFHRGVKWRLNRRIKTLENAAHAAAVSPPVQSAPTPVDPTSVESPDSAEKLKPTPTPSSQP</sequence>